<feature type="compositionally biased region" description="Basic and acidic residues" evidence="1">
    <location>
        <begin position="22"/>
        <end position="36"/>
    </location>
</feature>
<feature type="region of interest" description="Disordered" evidence="1">
    <location>
        <begin position="18"/>
        <end position="45"/>
    </location>
</feature>
<organism evidence="2">
    <name type="scientific">marine metagenome</name>
    <dbReference type="NCBI Taxonomy" id="408172"/>
    <lineage>
        <taxon>unclassified sequences</taxon>
        <taxon>metagenomes</taxon>
        <taxon>ecological metagenomes</taxon>
    </lineage>
</organism>
<sequence>MPLSRTGIWLLIFDVTDSTSKAPDHSNKDVFADHKPMSAPQEQMD</sequence>
<gene>
    <name evidence="2" type="ORF">METZ01_LOCUS27671</name>
</gene>
<evidence type="ECO:0000256" key="1">
    <source>
        <dbReference type="SAM" id="MobiDB-lite"/>
    </source>
</evidence>
<reference evidence="2" key="1">
    <citation type="submission" date="2018-05" db="EMBL/GenBank/DDBJ databases">
        <authorList>
            <person name="Lanie J.A."/>
            <person name="Ng W.-L."/>
            <person name="Kazmierczak K.M."/>
            <person name="Andrzejewski T.M."/>
            <person name="Davidsen T.M."/>
            <person name="Wayne K.J."/>
            <person name="Tettelin H."/>
            <person name="Glass J.I."/>
            <person name="Rusch D."/>
            <person name="Podicherti R."/>
            <person name="Tsui H.-C.T."/>
            <person name="Winkler M.E."/>
        </authorList>
    </citation>
    <scope>NUCLEOTIDE SEQUENCE</scope>
</reference>
<protein>
    <submittedName>
        <fullName evidence="2">Uncharacterized protein</fullName>
    </submittedName>
</protein>
<name>A0A381Q9S6_9ZZZZ</name>
<dbReference type="AlphaFoldDB" id="A0A381Q9S6"/>
<dbReference type="EMBL" id="UINC01001223">
    <property type="protein sequence ID" value="SUZ74817.1"/>
    <property type="molecule type" value="Genomic_DNA"/>
</dbReference>
<evidence type="ECO:0000313" key="2">
    <source>
        <dbReference type="EMBL" id="SUZ74817.1"/>
    </source>
</evidence>
<accession>A0A381Q9S6</accession>
<proteinExistence type="predicted"/>